<evidence type="ECO:0000256" key="2">
    <source>
        <dbReference type="SAM" id="Coils"/>
    </source>
</evidence>
<dbReference type="PANTHER" id="PTHR25462">
    <property type="entry name" value="BONUS, ISOFORM C-RELATED"/>
    <property type="match status" value="1"/>
</dbReference>
<dbReference type="EnsemblMetazoa" id="G22140.1">
    <property type="protein sequence ID" value="G22140.1:cds"/>
    <property type="gene ID" value="G22140"/>
</dbReference>
<organism evidence="4 5">
    <name type="scientific">Magallana gigas</name>
    <name type="common">Pacific oyster</name>
    <name type="synonym">Crassostrea gigas</name>
    <dbReference type="NCBI Taxonomy" id="29159"/>
    <lineage>
        <taxon>Eukaryota</taxon>
        <taxon>Metazoa</taxon>
        <taxon>Spiralia</taxon>
        <taxon>Lophotrochozoa</taxon>
        <taxon>Mollusca</taxon>
        <taxon>Bivalvia</taxon>
        <taxon>Autobranchia</taxon>
        <taxon>Pteriomorphia</taxon>
        <taxon>Ostreida</taxon>
        <taxon>Ostreoidea</taxon>
        <taxon>Ostreidae</taxon>
        <taxon>Magallana</taxon>
    </lineage>
</organism>
<evidence type="ECO:0000313" key="5">
    <source>
        <dbReference type="Proteomes" id="UP000005408"/>
    </source>
</evidence>
<dbReference type="Gene3D" id="2.120.10.30">
    <property type="entry name" value="TolB, C-terminal domain"/>
    <property type="match status" value="1"/>
</dbReference>
<dbReference type="InterPro" id="IPR011044">
    <property type="entry name" value="Quino_amine_DH_bsu"/>
</dbReference>
<protein>
    <recommendedName>
        <fullName evidence="3">B box-type domain-containing protein</fullName>
    </recommendedName>
</protein>
<dbReference type="AlphaFoldDB" id="A0A8W8K2G4"/>
<dbReference type="Proteomes" id="UP000005408">
    <property type="component" value="Unassembled WGS sequence"/>
</dbReference>
<evidence type="ECO:0000259" key="3">
    <source>
        <dbReference type="PROSITE" id="PS50119"/>
    </source>
</evidence>
<proteinExistence type="predicted"/>
<dbReference type="InterPro" id="IPR011042">
    <property type="entry name" value="6-blade_b-propeller_TolB-like"/>
</dbReference>
<feature type="domain" description="B box-type" evidence="3">
    <location>
        <begin position="50"/>
        <end position="92"/>
    </location>
</feature>
<dbReference type="SUPFAM" id="SSF50969">
    <property type="entry name" value="YVTN repeat-like/Quinoprotein amine dehydrogenase"/>
    <property type="match status" value="1"/>
</dbReference>
<keyword evidence="5" id="KW-1185">Reference proteome</keyword>
<dbReference type="PANTHER" id="PTHR25462:SF296">
    <property type="entry name" value="MEIOTIC P26, ISOFORM F"/>
    <property type="match status" value="1"/>
</dbReference>
<feature type="coiled-coil region" evidence="2">
    <location>
        <begin position="130"/>
        <end position="157"/>
    </location>
</feature>
<sequence>MIKAESWCSECQEALCQTCSKYHKTNKALKNHRMFNVKDLEDEPTLVRFTEDEYCVQHRDKRIEMFCKHHEALCCIICVTTSHKQCTSVFPVEDMAEGIRNSGEIAYITNQLKQANCEITQIVKDRQKNISDFTQQHHRIENDIAKFRQEVNQHIDELEQRCKKSVDVIYKENLSDMNEQVEHLQYREKAISNCQKVLQTCVKYGSDYKLFLEMVKLKQQIREHDDHIHKQKVAMKRIEFRFALTSPATNFKHYLTTLADVSVTTTPYPNIETPYTSFVTSTPLASRRSSPVTSFRSVDLDLSPCSRRIDFNASSSSRKMDASSTSKTMDLNESYLEQNVSKGSSLESDFLQLSLSTSDLIGVKEADLSKTIYVNKLKVIDAAFLPEGRIMLITSHENNSRLFVYSSKGTIEKEIRLQSKPGGIAVLSKLESALTLPEEQIIQFIDNTDFSMAKDMKIRGHCHQIRSVDNKMVVVCDSEVKLFNGTSVRTIPISGSDILCLCLSAKDRLYYTAESDSSLHCVSTMGREVFKYCHGDLVCPYGVALGRGDRVVYVAGYKSQNIHQITTEGHLLTLIVTRGDVMSGPQLLAIDHDSGEFLQVWEQMYGNFIYVYDMPKDNITP</sequence>
<accession>A0A8W8K2G4</accession>
<evidence type="ECO:0000256" key="1">
    <source>
        <dbReference type="PROSITE-ProRule" id="PRU00024"/>
    </source>
</evidence>
<keyword evidence="2" id="KW-0175">Coiled coil</keyword>
<dbReference type="CDD" id="cd19757">
    <property type="entry name" value="Bbox1"/>
    <property type="match status" value="1"/>
</dbReference>
<dbReference type="SUPFAM" id="SSF57845">
    <property type="entry name" value="B-box zinc-binding domain"/>
    <property type="match status" value="1"/>
</dbReference>
<dbReference type="GO" id="GO:0008270">
    <property type="term" value="F:zinc ion binding"/>
    <property type="evidence" value="ECO:0007669"/>
    <property type="project" value="UniProtKB-KW"/>
</dbReference>
<keyword evidence="1" id="KW-0479">Metal-binding</keyword>
<dbReference type="Gene3D" id="3.30.160.60">
    <property type="entry name" value="Classic Zinc Finger"/>
    <property type="match status" value="1"/>
</dbReference>
<name>A0A8W8K2G4_MAGGI</name>
<feature type="domain" description="B box-type" evidence="3">
    <location>
        <begin position="1"/>
        <end position="37"/>
    </location>
</feature>
<dbReference type="InterPro" id="IPR000315">
    <property type="entry name" value="Znf_B-box"/>
</dbReference>
<keyword evidence="1" id="KW-0862">Zinc</keyword>
<dbReference type="InterPro" id="IPR047153">
    <property type="entry name" value="TRIM45/56/19-like"/>
</dbReference>
<dbReference type="PROSITE" id="PS50119">
    <property type="entry name" value="ZF_BBOX"/>
    <property type="match status" value="2"/>
</dbReference>
<evidence type="ECO:0000313" key="4">
    <source>
        <dbReference type="EnsemblMetazoa" id="G22140.1:cds"/>
    </source>
</evidence>
<keyword evidence="1" id="KW-0863">Zinc-finger</keyword>
<reference evidence="4" key="1">
    <citation type="submission" date="2022-08" db="UniProtKB">
        <authorList>
            <consortium name="EnsemblMetazoa"/>
        </authorList>
    </citation>
    <scope>IDENTIFICATION</scope>
    <source>
        <strain evidence="4">05x7-T-G4-1.051#20</strain>
    </source>
</reference>